<reference evidence="1" key="1">
    <citation type="submission" date="2014-09" db="EMBL/GenBank/DDBJ databases">
        <authorList>
            <person name="Magalhaes I.L.F."/>
            <person name="Oliveira U."/>
            <person name="Santos F.R."/>
            <person name="Vidigal T.H.D.A."/>
            <person name="Brescovit A.D."/>
            <person name="Santos A.J."/>
        </authorList>
    </citation>
    <scope>NUCLEOTIDE SEQUENCE</scope>
    <source>
        <tissue evidence="1">Shoot tissue taken approximately 20 cm above the soil surface</tissue>
    </source>
</reference>
<protein>
    <submittedName>
        <fullName evidence="1">Uncharacterized protein</fullName>
    </submittedName>
</protein>
<accession>A0A0A8Y7X5</accession>
<proteinExistence type="predicted"/>
<name>A0A0A8Y7X5_ARUDO</name>
<dbReference type="EMBL" id="GBRH01278078">
    <property type="protein sequence ID" value="JAD19817.1"/>
    <property type="molecule type" value="Transcribed_RNA"/>
</dbReference>
<sequence>MSLSRLSYNRRQYSYVHLSLFPEEDLELHVNLKNEKYCTITSSLSIFPQ</sequence>
<reference evidence="1" key="2">
    <citation type="journal article" date="2015" name="Data Brief">
        <title>Shoot transcriptome of the giant reed, Arundo donax.</title>
        <authorList>
            <person name="Barrero R.A."/>
            <person name="Guerrero F.D."/>
            <person name="Moolhuijzen P."/>
            <person name="Goolsby J.A."/>
            <person name="Tidwell J."/>
            <person name="Bellgard S.E."/>
            <person name="Bellgard M.I."/>
        </authorList>
    </citation>
    <scope>NUCLEOTIDE SEQUENCE</scope>
    <source>
        <tissue evidence="1">Shoot tissue taken approximately 20 cm above the soil surface</tissue>
    </source>
</reference>
<evidence type="ECO:0000313" key="1">
    <source>
        <dbReference type="EMBL" id="JAD19817.1"/>
    </source>
</evidence>
<organism evidence="1">
    <name type="scientific">Arundo donax</name>
    <name type="common">Giant reed</name>
    <name type="synonym">Donax arundinaceus</name>
    <dbReference type="NCBI Taxonomy" id="35708"/>
    <lineage>
        <taxon>Eukaryota</taxon>
        <taxon>Viridiplantae</taxon>
        <taxon>Streptophyta</taxon>
        <taxon>Embryophyta</taxon>
        <taxon>Tracheophyta</taxon>
        <taxon>Spermatophyta</taxon>
        <taxon>Magnoliopsida</taxon>
        <taxon>Liliopsida</taxon>
        <taxon>Poales</taxon>
        <taxon>Poaceae</taxon>
        <taxon>PACMAD clade</taxon>
        <taxon>Arundinoideae</taxon>
        <taxon>Arundineae</taxon>
        <taxon>Arundo</taxon>
    </lineage>
</organism>
<dbReference type="AlphaFoldDB" id="A0A0A8Y7X5"/>